<evidence type="ECO:0000256" key="6">
    <source>
        <dbReference type="SAM" id="MobiDB-lite"/>
    </source>
</evidence>
<gene>
    <name evidence="9" type="ORF">MSPICULIGERA_LOCUS20263</name>
</gene>
<dbReference type="CDD" id="cd18997">
    <property type="entry name" value="LGIC_ECD_nAChR"/>
    <property type="match status" value="1"/>
</dbReference>
<sequence length="527" mass="61479">MMLTRVHAVLFFSFFMIEIVYAHQKQLLNFLFKEYKKELRPVLDERSGPTNVTVQLYFKQIQKVKENDQIITLYCWLEEYWTDEFLKWDPSDFGGITKLHVPSEMIWRPDLLVYNNANMNVKENEMQTNVLIDHSGKISLFRAIITDVTCDMMLDRFPFDQQICFIMFASWSYDGSQIMLQTAEEPTADPSANRTNLAALTHYIPNMEWTLIDFKFRSNLKYYECCPNPYPDISYFFAIKRNPSYYLFTLIIPSAFITIVTVIGFFTPHSSTGENTEKVSLGVTALLSLAIILMMVSDKLPATSNAVPLLGQYYIGLIFIMFLATYCTTITLSIQMQGNAGRPISKRIRQFLLNIRMNRSSFVQWFFGRELMNTQESIKMRLKKYDKLNELKKMFATGFVEFQQKLLQNGSTTSCHTEDGGLGRRQREESNDPRGVLPSPLRHKDTELHGIVLEVLTSVNSIRQDLTSHEHLRRIRKEWQMLARMLEKIIMWFFIMFTVIFAAIMLYDTQELPLITDEFMAEKAKKA</sequence>
<feature type="domain" description="Neurotransmitter-gated ion-channel transmembrane" evidence="8">
    <location>
        <begin position="250"/>
        <end position="505"/>
    </location>
</feature>
<dbReference type="GO" id="GO:0016020">
    <property type="term" value="C:membrane"/>
    <property type="evidence" value="ECO:0007669"/>
    <property type="project" value="UniProtKB-SubCell"/>
</dbReference>
<dbReference type="NCBIfam" id="TIGR00860">
    <property type="entry name" value="LIC"/>
    <property type="match status" value="1"/>
</dbReference>
<feature type="non-terminal residue" evidence="9">
    <location>
        <position position="527"/>
    </location>
</feature>
<dbReference type="InterPro" id="IPR006201">
    <property type="entry name" value="Neur_channel"/>
</dbReference>
<dbReference type="FunFam" id="2.70.170.10:FF:000028">
    <property type="entry name" value="AcetylCholine Receptor"/>
    <property type="match status" value="1"/>
</dbReference>
<comment type="subcellular location">
    <subcellularLocation>
        <location evidence="1">Membrane</location>
        <topology evidence="1">Multi-pass membrane protein</topology>
    </subcellularLocation>
</comment>
<dbReference type="EMBL" id="CATQJA010002664">
    <property type="protein sequence ID" value="CAJ0582120.1"/>
    <property type="molecule type" value="Genomic_DNA"/>
</dbReference>
<dbReference type="Gene3D" id="1.20.58.390">
    <property type="entry name" value="Neurotransmitter-gated ion-channel transmembrane domain"/>
    <property type="match status" value="2"/>
</dbReference>
<keyword evidence="4 5" id="KW-0472">Membrane</keyword>
<dbReference type="Gene3D" id="2.70.170.10">
    <property type="entry name" value="Neurotransmitter-gated ion-channel ligand-binding domain"/>
    <property type="match status" value="1"/>
</dbReference>
<keyword evidence="3 5" id="KW-1133">Transmembrane helix</keyword>
<evidence type="ECO:0000259" key="7">
    <source>
        <dbReference type="Pfam" id="PF02931"/>
    </source>
</evidence>
<feature type="transmembrane region" description="Helical" evidence="5">
    <location>
        <begin position="245"/>
        <end position="267"/>
    </location>
</feature>
<keyword evidence="5" id="KW-0406">Ion transport</keyword>
<dbReference type="PROSITE" id="PS00236">
    <property type="entry name" value="NEUROTR_ION_CHANNEL"/>
    <property type="match status" value="1"/>
</dbReference>
<dbReference type="SUPFAM" id="SSF63712">
    <property type="entry name" value="Nicotinic receptor ligand binding domain-like"/>
    <property type="match status" value="1"/>
</dbReference>
<dbReference type="Proteomes" id="UP001177023">
    <property type="component" value="Unassembled WGS sequence"/>
</dbReference>
<feature type="chain" id="PRO_5041488717" evidence="5">
    <location>
        <begin position="23"/>
        <end position="527"/>
    </location>
</feature>
<dbReference type="SUPFAM" id="SSF90112">
    <property type="entry name" value="Neurotransmitter-gated ion-channel transmembrane pore"/>
    <property type="match status" value="1"/>
</dbReference>
<dbReference type="CDD" id="cd19051">
    <property type="entry name" value="LGIC_TM_cation"/>
    <property type="match status" value="1"/>
</dbReference>
<keyword evidence="5" id="KW-0732">Signal</keyword>
<evidence type="ECO:0000256" key="3">
    <source>
        <dbReference type="ARBA" id="ARBA00022989"/>
    </source>
</evidence>
<feature type="transmembrane region" description="Helical" evidence="5">
    <location>
        <begin position="279"/>
        <end position="297"/>
    </location>
</feature>
<dbReference type="Pfam" id="PF02931">
    <property type="entry name" value="Neur_chan_LBD"/>
    <property type="match status" value="1"/>
</dbReference>
<comment type="similarity">
    <text evidence="5">Belongs to the ligand-gated ion channel (TC 1.A.9) family.</text>
</comment>
<feature type="signal peptide" evidence="5">
    <location>
        <begin position="1"/>
        <end position="22"/>
    </location>
</feature>
<dbReference type="PANTHER" id="PTHR18945">
    <property type="entry name" value="NEUROTRANSMITTER GATED ION CHANNEL"/>
    <property type="match status" value="1"/>
</dbReference>
<dbReference type="InterPro" id="IPR018000">
    <property type="entry name" value="Neurotransmitter_ion_chnl_CS"/>
</dbReference>
<evidence type="ECO:0000256" key="2">
    <source>
        <dbReference type="ARBA" id="ARBA00022692"/>
    </source>
</evidence>
<evidence type="ECO:0000256" key="1">
    <source>
        <dbReference type="ARBA" id="ARBA00004141"/>
    </source>
</evidence>
<dbReference type="FunFam" id="1.20.58.390:FF:000049">
    <property type="entry name" value="AcetylCholine Receptor"/>
    <property type="match status" value="1"/>
</dbReference>
<evidence type="ECO:0000256" key="4">
    <source>
        <dbReference type="ARBA" id="ARBA00023136"/>
    </source>
</evidence>
<feature type="transmembrane region" description="Helical" evidence="5">
    <location>
        <begin position="489"/>
        <end position="507"/>
    </location>
</feature>
<evidence type="ECO:0000256" key="5">
    <source>
        <dbReference type="RuleBase" id="RU000687"/>
    </source>
</evidence>
<keyword evidence="10" id="KW-1185">Reference proteome</keyword>
<name>A0AA36D775_9BILA</name>
<feature type="region of interest" description="Disordered" evidence="6">
    <location>
        <begin position="411"/>
        <end position="439"/>
    </location>
</feature>
<keyword evidence="5" id="KW-0407">Ion channel</keyword>
<organism evidence="9 10">
    <name type="scientific">Mesorhabditis spiculigera</name>
    <dbReference type="NCBI Taxonomy" id="96644"/>
    <lineage>
        <taxon>Eukaryota</taxon>
        <taxon>Metazoa</taxon>
        <taxon>Ecdysozoa</taxon>
        <taxon>Nematoda</taxon>
        <taxon>Chromadorea</taxon>
        <taxon>Rhabditida</taxon>
        <taxon>Rhabditina</taxon>
        <taxon>Rhabditomorpha</taxon>
        <taxon>Rhabditoidea</taxon>
        <taxon>Rhabditidae</taxon>
        <taxon>Mesorhabditinae</taxon>
        <taxon>Mesorhabditis</taxon>
    </lineage>
</organism>
<comment type="caution">
    <text evidence="9">The sequence shown here is derived from an EMBL/GenBank/DDBJ whole genome shotgun (WGS) entry which is preliminary data.</text>
</comment>
<dbReference type="InterPro" id="IPR006029">
    <property type="entry name" value="Neurotrans-gated_channel_TM"/>
</dbReference>
<reference evidence="9" key="1">
    <citation type="submission" date="2023-06" db="EMBL/GenBank/DDBJ databases">
        <authorList>
            <person name="Delattre M."/>
        </authorList>
    </citation>
    <scope>NUCLEOTIDE SEQUENCE</scope>
    <source>
        <strain evidence="9">AF72</strain>
    </source>
</reference>
<accession>A0AA36D775</accession>
<keyword evidence="5" id="KW-0813">Transport</keyword>
<dbReference type="PRINTS" id="PR00252">
    <property type="entry name" value="NRIONCHANNEL"/>
</dbReference>
<dbReference type="InterPro" id="IPR038050">
    <property type="entry name" value="Neuro_actylchol_rec"/>
</dbReference>
<dbReference type="InterPro" id="IPR036734">
    <property type="entry name" value="Neur_chan_lig-bd_sf"/>
</dbReference>
<keyword evidence="2 5" id="KW-0812">Transmembrane</keyword>
<dbReference type="InterPro" id="IPR006202">
    <property type="entry name" value="Neur_chan_lig-bd"/>
</dbReference>
<feature type="compositionally biased region" description="Basic and acidic residues" evidence="6">
    <location>
        <begin position="416"/>
        <end position="432"/>
    </location>
</feature>
<dbReference type="AlphaFoldDB" id="A0AA36D775"/>
<dbReference type="Pfam" id="PF02932">
    <property type="entry name" value="Neur_chan_memb"/>
    <property type="match status" value="1"/>
</dbReference>
<feature type="domain" description="Neurotransmitter-gated ion-channel ligand-binding" evidence="7">
    <location>
        <begin position="24"/>
        <end position="243"/>
    </location>
</feature>
<dbReference type="InterPro" id="IPR036719">
    <property type="entry name" value="Neuro-gated_channel_TM_sf"/>
</dbReference>
<feature type="transmembrane region" description="Helical" evidence="5">
    <location>
        <begin position="313"/>
        <end position="334"/>
    </location>
</feature>
<evidence type="ECO:0000259" key="8">
    <source>
        <dbReference type="Pfam" id="PF02932"/>
    </source>
</evidence>
<protein>
    <submittedName>
        <fullName evidence="9">Uncharacterized protein</fullName>
    </submittedName>
</protein>
<evidence type="ECO:0000313" key="9">
    <source>
        <dbReference type="EMBL" id="CAJ0582120.1"/>
    </source>
</evidence>
<dbReference type="GO" id="GO:0004888">
    <property type="term" value="F:transmembrane signaling receptor activity"/>
    <property type="evidence" value="ECO:0007669"/>
    <property type="project" value="InterPro"/>
</dbReference>
<dbReference type="GO" id="GO:0005230">
    <property type="term" value="F:extracellular ligand-gated monoatomic ion channel activity"/>
    <property type="evidence" value="ECO:0007669"/>
    <property type="project" value="InterPro"/>
</dbReference>
<evidence type="ECO:0000313" key="10">
    <source>
        <dbReference type="Proteomes" id="UP001177023"/>
    </source>
</evidence>
<proteinExistence type="inferred from homology"/>